<keyword evidence="2" id="KW-0946">Virion</keyword>
<evidence type="ECO:0000256" key="3">
    <source>
        <dbReference type="SAM" id="Coils"/>
    </source>
</evidence>
<evidence type="ECO:0000313" key="5">
    <source>
        <dbReference type="EMBL" id="DAD86627.1"/>
    </source>
</evidence>
<evidence type="ECO:0000256" key="1">
    <source>
        <dbReference type="ARBA" id="ARBA00004328"/>
    </source>
</evidence>
<protein>
    <submittedName>
        <fullName evidence="5">Structural protein</fullName>
    </submittedName>
</protein>
<evidence type="ECO:0000259" key="4">
    <source>
        <dbReference type="PROSITE" id="PS51688"/>
    </source>
</evidence>
<keyword evidence="3" id="KW-0175">Coiled coil</keyword>
<comment type="subcellular location">
    <subcellularLocation>
        <location evidence="1">Virion</location>
    </subcellularLocation>
</comment>
<dbReference type="InterPro" id="IPR030392">
    <property type="entry name" value="S74_ICA"/>
</dbReference>
<organism evidence="5">
    <name type="scientific">Myoviridae sp. ct3wi9</name>
    <dbReference type="NCBI Taxonomy" id="2826610"/>
    <lineage>
        <taxon>Viruses</taxon>
        <taxon>Duplodnaviria</taxon>
        <taxon>Heunggongvirae</taxon>
        <taxon>Uroviricota</taxon>
        <taxon>Caudoviricetes</taxon>
    </lineage>
</organism>
<feature type="domain" description="Peptidase S74" evidence="4">
    <location>
        <begin position="802"/>
        <end position="894"/>
    </location>
</feature>
<proteinExistence type="predicted"/>
<reference evidence="5" key="1">
    <citation type="journal article" date="2021" name="Proc. Natl. Acad. Sci. U.S.A.">
        <title>A Catalog of Tens of Thousands of Viruses from Human Metagenomes Reveals Hidden Associations with Chronic Diseases.</title>
        <authorList>
            <person name="Tisza M.J."/>
            <person name="Buck C.B."/>
        </authorList>
    </citation>
    <scope>NUCLEOTIDE SEQUENCE</scope>
    <source>
        <strain evidence="5">Ct3wi9</strain>
    </source>
</reference>
<keyword evidence="2" id="KW-1227">Viral tail protein</keyword>
<dbReference type="Pfam" id="PF13884">
    <property type="entry name" value="Peptidase_S74"/>
    <property type="match status" value="1"/>
</dbReference>
<accession>A0A8S5MXL4</accession>
<dbReference type="GO" id="GO:0098015">
    <property type="term" value="C:virus tail"/>
    <property type="evidence" value="ECO:0007669"/>
    <property type="project" value="UniProtKB-KW"/>
</dbReference>
<sequence>MADPIVKVPTYPVDMTGELASNLVTERVTLTTKNRDEFNIILPRCAPLFHDSVQIKKLDTEEVMTFGKDFYIGGIFEGITPYTKYNQQVGSIIVLLDQWVAGNYEIKYQTVGGDFILNETQFTQALKNAILNPLMVRWEDIHEKPIDFTPIKHYHPTDETNEYDDFINELGRVRQALEKFLGEERKGTPSYNQMLLLLLEHGRILAGLTGRINDLQTEITQSTAGAIARALEKANEVAKMAEQLTANLSAAVDDRVEKLRVQVNDKIDVNLKKLYAADEALKQQITTTTNALKDELTNVVNVKLADHLAKITKNTEDIEKNKRDLNTELANNIANLTRTINQNKTDLTNLVNALANRAVVKNGQAAQVIQGTLEATKFISEAFGQLNTRTLYTDNGTSSNIDNKVNDKTILKITPDGTDNYGRFRFGGIGNKFASLYHDGHDNVLLTDTNNPINLKARDFLIDNTKKLSDAVFLSGNQTMRGPLYLQTANLINVPVTDSRFEASGFRRPNGTPENGVNHSELEIAVMHPDAPGRPTAPGRAYGRTIGFSYGPSLGLVTGSYDAQGRNFRTTDILTREWMTGDKANNSADKIPTAQMAQELVSAKIAEAKVNPTLTGITYIRSPGNNSWNVPLIIMADDPNPKSVEMWMGLRGVGGDNRASAKIIVMPDRTNNTVIRMHGVVDGNDNASFMELYKDRVWMRPYGNLHDYFVRRSELGDLNGYVKTSQLNDWTSAAGMANRIPHTHGNGHIYLGYRVHIRPAADYRGAGWDHVAYYDWMWDGGHGGAGHYFSGFVLAHHVGVRSDIRSKEDLKLIDSPFEKLSAINGYTYKMKKDLKGRRAGVIAQEVEKVLPEVVSEDTNDNETLKSVDYNGLVALLIEAVKELKTEVVSLREELDQYKEGKQ</sequence>
<dbReference type="PROSITE" id="PS51688">
    <property type="entry name" value="ICA"/>
    <property type="match status" value="1"/>
</dbReference>
<name>A0A8S5MXL4_9CAUD</name>
<feature type="coiled-coil region" evidence="3">
    <location>
        <begin position="873"/>
        <end position="900"/>
    </location>
</feature>
<dbReference type="EMBL" id="BK015006">
    <property type="protein sequence ID" value="DAD86627.1"/>
    <property type="molecule type" value="Genomic_DNA"/>
</dbReference>
<evidence type="ECO:0000256" key="2">
    <source>
        <dbReference type="ARBA" id="ARBA00022732"/>
    </source>
</evidence>